<evidence type="ECO:0000313" key="2">
    <source>
        <dbReference type="Proteomes" id="UP000017246"/>
    </source>
</evidence>
<sequence>MSVFEMDRTLCNSPTAAPKEDLCRPKQNYAKAAGGGNNPCEMQRQQRPQYMPQQQQQMGCYNSRQYTCSPYGGGGGGPCGPDYGRQQASAGAGGYCYGGQTNPGNFCSPRPQQSPGNFYGGNMYGNPCQPPPQQVGGACAPPCPPPPSTAVTCPPDYCEPRDPTNTGPMALVNLTQNTAGLGFQSCQKGPKGGVDNNPCWGMGSGGQGMKQKPVAELDLSGNMDEKARQKAELRIKMLIRDVLGPEIQRKEKEIEDNEKANEQLFANYRAANAFKDGCLNSSVFQRKPIRNYEVCEEEMIKQLKGINSCGKEAAPCLNFKEKKQTLLDSISESYQYLDSYKRALERSNAALAPGCQQQSASFLQTTQNWIDNGLFSHEELVCLRWQEGKITHFKNIHYPRY</sequence>
<reference evidence="1" key="2">
    <citation type="submission" date="2015-11" db="EMBL/GenBank/DDBJ databases">
        <authorList>
            <person name="Zhang Y."/>
            <person name="Guo Z."/>
        </authorList>
    </citation>
    <scope>NUCLEOTIDE SEQUENCE</scope>
</reference>
<dbReference type="OrthoDB" id="6256169at2759"/>
<reference evidence="1" key="1">
    <citation type="journal article" date="2013" name="Nature">
        <title>The genomes of four tapeworm species reveal adaptations to parasitism.</title>
        <authorList>
            <person name="Tsai I.J."/>
            <person name="Zarowiecki M."/>
            <person name="Holroyd N."/>
            <person name="Garciarrubio A."/>
            <person name="Sanchez-Flores A."/>
            <person name="Brooks K.L."/>
            <person name="Tracey A."/>
            <person name="Bobes R.J."/>
            <person name="Fragoso G."/>
            <person name="Sciutto E."/>
            <person name="Aslett M."/>
            <person name="Beasley H."/>
            <person name="Bennett H.M."/>
            <person name="Cai J."/>
            <person name="Camicia F."/>
            <person name="Clark R."/>
            <person name="Cucher M."/>
            <person name="De Silva N."/>
            <person name="Day T.A."/>
            <person name="Deplazes P."/>
            <person name="Estrada K."/>
            <person name="Fernandez C."/>
            <person name="Holland P.W."/>
            <person name="Hou J."/>
            <person name="Hu S."/>
            <person name="Huckvale T."/>
            <person name="Hung S.S."/>
            <person name="Kamenetzky L."/>
            <person name="Keane J.A."/>
            <person name="Kiss F."/>
            <person name="Koziol U."/>
            <person name="Lambert O."/>
            <person name="Liu K."/>
            <person name="Luo X."/>
            <person name="Luo Y."/>
            <person name="Macchiaroli N."/>
            <person name="Nichol S."/>
            <person name="Paps J."/>
            <person name="Parkinson J."/>
            <person name="Pouchkina-Stantcheva N."/>
            <person name="Riddiford N."/>
            <person name="Rosenzvit M."/>
            <person name="Salinas G."/>
            <person name="Wasmuth J.D."/>
            <person name="Zamanian M."/>
            <person name="Zheng Y."/>
            <person name="Cai X."/>
            <person name="Soberon X."/>
            <person name="Olson P.D."/>
            <person name="Laclette J.P."/>
            <person name="Brehm K."/>
            <person name="Berriman M."/>
            <person name="Garciarrubio A."/>
            <person name="Bobes R.J."/>
            <person name="Fragoso G."/>
            <person name="Sanchez-Flores A."/>
            <person name="Estrada K."/>
            <person name="Cevallos M.A."/>
            <person name="Morett E."/>
            <person name="Gonzalez V."/>
            <person name="Portillo T."/>
            <person name="Ochoa-Leyva A."/>
            <person name="Jose M.V."/>
            <person name="Sciutto E."/>
            <person name="Landa A."/>
            <person name="Jimenez L."/>
            <person name="Valdes V."/>
            <person name="Carrero J.C."/>
            <person name="Larralde C."/>
            <person name="Morales-Montor J."/>
            <person name="Limon-Lason J."/>
            <person name="Soberon X."/>
            <person name="Laclette J.P."/>
        </authorList>
    </citation>
    <scope>NUCLEOTIDE SEQUENCE [LARGE SCALE GENOMIC DNA]</scope>
</reference>
<dbReference type="EMBL" id="LN902849">
    <property type="protein sequence ID" value="CDS36400.1"/>
    <property type="molecule type" value="Genomic_DNA"/>
</dbReference>
<keyword evidence="2" id="KW-1185">Reference proteome</keyword>
<gene>
    <name evidence="1" type="ORF">EmuJ_000349100</name>
</gene>
<accession>A0A068Y013</accession>
<protein>
    <submittedName>
        <fullName evidence="1">Expressed conserved protein</fullName>
    </submittedName>
</protein>
<proteinExistence type="predicted"/>
<organism evidence="1 2">
    <name type="scientific">Echinococcus multilocularis</name>
    <name type="common">Fox tapeworm</name>
    <dbReference type="NCBI Taxonomy" id="6211"/>
    <lineage>
        <taxon>Eukaryota</taxon>
        <taxon>Metazoa</taxon>
        <taxon>Spiralia</taxon>
        <taxon>Lophotrochozoa</taxon>
        <taxon>Platyhelminthes</taxon>
        <taxon>Cestoda</taxon>
        <taxon>Eucestoda</taxon>
        <taxon>Cyclophyllidea</taxon>
        <taxon>Taeniidae</taxon>
        <taxon>Echinococcus</taxon>
    </lineage>
</organism>
<dbReference type="AlphaFoldDB" id="A0A068Y013"/>
<dbReference type="Proteomes" id="UP000017246">
    <property type="component" value="Unassembled WGS sequence"/>
</dbReference>
<dbReference type="OMA" id="GACAPPC"/>
<name>A0A068Y013_ECHMU</name>
<evidence type="ECO:0000313" key="1">
    <source>
        <dbReference type="EMBL" id="CDS36400.1"/>
    </source>
</evidence>